<comment type="caution">
    <text evidence="1">The sequence shown here is derived from an EMBL/GenBank/DDBJ whole genome shotgun (WGS) entry which is preliminary data.</text>
</comment>
<dbReference type="EMBL" id="VSRR010003494">
    <property type="protein sequence ID" value="MPC36350.1"/>
    <property type="molecule type" value="Genomic_DNA"/>
</dbReference>
<name>A0A5B7ENV6_PORTR</name>
<proteinExistence type="predicted"/>
<sequence>MAQQPRTDQNITMPFIPQPVLLAGIAFALPVLEEKENIINNKCHSLLGKDTPAALTKAMVWTHLHRSVAKGCCQHIIKVAGSECLSVPKPQGAGGMAHINLMTNTLLKVQWYCKGYYYISQLGTSGNVFYEPQVENPCSMWRAGHCGVPSKAAQPGKHTVKVHHQTVTVLGRHHGGIQPPRLLAPPGNHRRDERGECYTEIYGKEHDTPAATHRRLHCALTLRGLLN</sequence>
<dbReference type="AlphaFoldDB" id="A0A5B7ENV6"/>
<evidence type="ECO:0000313" key="1">
    <source>
        <dbReference type="EMBL" id="MPC36350.1"/>
    </source>
</evidence>
<keyword evidence="2" id="KW-1185">Reference proteome</keyword>
<dbReference type="Proteomes" id="UP000324222">
    <property type="component" value="Unassembled WGS sequence"/>
</dbReference>
<reference evidence="1 2" key="1">
    <citation type="submission" date="2019-05" db="EMBL/GenBank/DDBJ databases">
        <title>Another draft genome of Portunus trituberculatus and its Hox gene families provides insights of decapod evolution.</title>
        <authorList>
            <person name="Jeong J.-H."/>
            <person name="Song I."/>
            <person name="Kim S."/>
            <person name="Choi T."/>
            <person name="Kim D."/>
            <person name="Ryu S."/>
            <person name="Kim W."/>
        </authorList>
    </citation>
    <scope>NUCLEOTIDE SEQUENCE [LARGE SCALE GENOMIC DNA]</scope>
    <source>
        <tissue evidence="1">Muscle</tissue>
    </source>
</reference>
<evidence type="ECO:0000313" key="2">
    <source>
        <dbReference type="Proteomes" id="UP000324222"/>
    </source>
</evidence>
<protein>
    <submittedName>
        <fullName evidence="1">Uncharacterized protein</fullName>
    </submittedName>
</protein>
<accession>A0A5B7ENV6</accession>
<gene>
    <name evidence="1" type="ORF">E2C01_029805</name>
</gene>
<organism evidence="1 2">
    <name type="scientific">Portunus trituberculatus</name>
    <name type="common">Swimming crab</name>
    <name type="synonym">Neptunus trituberculatus</name>
    <dbReference type="NCBI Taxonomy" id="210409"/>
    <lineage>
        <taxon>Eukaryota</taxon>
        <taxon>Metazoa</taxon>
        <taxon>Ecdysozoa</taxon>
        <taxon>Arthropoda</taxon>
        <taxon>Crustacea</taxon>
        <taxon>Multicrustacea</taxon>
        <taxon>Malacostraca</taxon>
        <taxon>Eumalacostraca</taxon>
        <taxon>Eucarida</taxon>
        <taxon>Decapoda</taxon>
        <taxon>Pleocyemata</taxon>
        <taxon>Brachyura</taxon>
        <taxon>Eubrachyura</taxon>
        <taxon>Portunoidea</taxon>
        <taxon>Portunidae</taxon>
        <taxon>Portuninae</taxon>
        <taxon>Portunus</taxon>
    </lineage>
</organism>